<keyword evidence="3" id="KW-1185">Reference proteome</keyword>
<dbReference type="AlphaFoldDB" id="A0A402BKZ5"/>
<dbReference type="InterPro" id="IPR014719">
    <property type="entry name" value="Ribosomal_bL12_C/ClpS-like"/>
</dbReference>
<reference evidence="3" key="1">
    <citation type="submission" date="2018-12" db="EMBL/GenBank/DDBJ databases">
        <title>Tengunoibacter tsumagoiensis gen. nov., sp. nov., Dictyobacter kobayashii sp. nov., D. alpinus sp. nov., and D. joshuensis sp. nov. and description of Dictyobacteraceae fam. nov. within the order Ktedonobacterales isolated from Tengu-no-mugimeshi.</title>
        <authorList>
            <person name="Wang C.M."/>
            <person name="Zheng Y."/>
            <person name="Sakai Y."/>
            <person name="Toyoda A."/>
            <person name="Minakuchi Y."/>
            <person name="Abe K."/>
            <person name="Yokota A."/>
            <person name="Yabe S."/>
        </authorList>
    </citation>
    <scope>NUCLEOTIDE SEQUENCE [LARGE SCALE GENOMIC DNA]</scope>
    <source>
        <strain evidence="3">Uno16</strain>
    </source>
</reference>
<dbReference type="PANTHER" id="PTHR33473:SF17">
    <property type="entry name" value="ATP-DEPENDENT CLP PROTEASE ADAPTER PROTEIN CLPS1, CHLOROPLASTIC"/>
    <property type="match status" value="1"/>
</dbReference>
<dbReference type="GO" id="GO:0006508">
    <property type="term" value="P:proteolysis"/>
    <property type="evidence" value="ECO:0007669"/>
    <property type="project" value="InterPro"/>
</dbReference>
<comment type="caution">
    <text evidence="2">The sequence shown here is derived from an EMBL/GenBank/DDBJ whole genome shotgun (WGS) entry which is preliminary data.</text>
</comment>
<proteinExistence type="predicted"/>
<evidence type="ECO:0000313" key="3">
    <source>
        <dbReference type="Proteomes" id="UP000287171"/>
    </source>
</evidence>
<accession>A0A402BKZ5</accession>
<feature type="domain" description="Adaptor protein ClpS core" evidence="1">
    <location>
        <begin position="30"/>
        <end position="102"/>
    </location>
</feature>
<dbReference type="GO" id="GO:0030163">
    <property type="term" value="P:protein catabolic process"/>
    <property type="evidence" value="ECO:0007669"/>
    <property type="project" value="InterPro"/>
</dbReference>
<gene>
    <name evidence="2" type="ORF">KDA_74800</name>
</gene>
<dbReference type="PANTHER" id="PTHR33473">
    <property type="entry name" value="ATP-DEPENDENT CLP PROTEASE ADAPTER PROTEIN CLPS1, CHLOROPLASTIC"/>
    <property type="match status" value="1"/>
</dbReference>
<evidence type="ECO:0000313" key="2">
    <source>
        <dbReference type="EMBL" id="GCE31996.1"/>
    </source>
</evidence>
<dbReference type="Pfam" id="PF02617">
    <property type="entry name" value="ClpS"/>
    <property type="match status" value="1"/>
</dbReference>
<protein>
    <recommendedName>
        <fullName evidence="1">Adaptor protein ClpS core domain-containing protein</fullName>
    </recommendedName>
</protein>
<dbReference type="Proteomes" id="UP000287171">
    <property type="component" value="Unassembled WGS sequence"/>
</dbReference>
<dbReference type="SUPFAM" id="SSF54736">
    <property type="entry name" value="ClpS-like"/>
    <property type="match status" value="1"/>
</dbReference>
<name>A0A402BKZ5_9CHLR</name>
<dbReference type="EMBL" id="BIFT01000003">
    <property type="protein sequence ID" value="GCE31996.1"/>
    <property type="molecule type" value="Genomic_DNA"/>
</dbReference>
<sequence length="107" mass="11866">MSNCLPPSLSTQLETAQREALPQTHVEPLRPHAVILHRDEYHYDRLDYVAEALMTVVGVLSLERARGIAEAAFTIGQAVVIVCPMETAEHYQECLSTYGLTVTVEAK</sequence>
<organism evidence="2 3">
    <name type="scientific">Dictyobacter alpinus</name>
    <dbReference type="NCBI Taxonomy" id="2014873"/>
    <lineage>
        <taxon>Bacteria</taxon>
        <taxon>Bacillati</taxon>
        <taxon>Chloroflexota</taxon>
        <taxon>Ktedonobacteria</taxon>
        <taxon>Ktedonobacterales</taxon>
        <taxon>Dictyobacteraceae</taxon>
        <taxon>Dictyobacter</taxon>
    </lineage>
</organism>
<dbReference type="InterPro" id="IPR022935">
    <property type="entry name" value="ClpS"/>
</dbReference>
<dbReference type="InterPro" id="IPR003769">
    <property type="entry name" value="ClpS_core"/>
</dbReference>
<evidence type="ECO:0000259" key="1">
    <source>
        <dbReference type="Pfam" id="PF02617"/>
    </source>
</evidence>
<dbReference type="RefSeq" id="WP_161982712.1">
    <property type="nucleotide sequence ID" value="NZ_BIFT01000003.1"/>
</dbReference>
<dbReference type="Gene3D" id="3.30.1390.10">
    <property type="match status" value="1"/>
</dbReference>